<reference evidence="1 2" key="1">
    <citation type="submission" date="2019-03" db="EMBL/GenBank/DDBJ databases">
        <title>Genomic Encyclopedia of Type Strains, Phase IV (KMG-IV): sequencing the most valuable type-strain genomes for metagenomic binning, comparative biology and taxonomic classification.</title>
        <authorList>
            <person name="Goeker M."/>
        </authorList>
    </citation>
    <scope>NUCLEOTIDE SEQUENCE [LARGE SCALE GENOMIC DNA]</scope>
    <source>
        <strain evidence="1 2">DSM 26377</strain>
    </source>
</reference>
<dbReference type="Gene3D" id="3.40.190.270">
    <property type="match status" value="1"/>
</dbReference>
<dbReference type="Gene3D" id="3.40.190.10">
    <property type="entry name" value="Periplasmic binding protein-like II"/>
    <property type="match status" value="1"/>
</dbReference>
<comment type="caution">
    <text evidence="1">The sequence shown here is derived from an EMBL/GenBank/DDBJ whole genome shotgun (WGS) entry which is preliminary data.</text>
</comment>
<organism evidence="1 2">
    <name type="scientific">Panacagrimonas perspica</name>
    <dbReference type="NCBI Taxonomy" id="381431"/>
    <lineage>
        <taxon>Bacteria</taxon>
        <taxon>Pseudomonadati</taxon>
        <taxon>Pseudomonadota</taxon>
        <taxon>Gammaproteobacteria</taxon>
        <taxon>Nevskiales</taxon>
        <taxon>Nevskiaceae</taxon>
        <taxon>Panacagrimonas</taxon>
    </lineage>
</organism>
<evidence type="ECO:0000313" key="2">
    <source>
        <dbReference type="Proteomes" id="UP000295341"/>
    </source>
</evidence>
<proteinExistence type="predicted"/>
<accession>A0A4R7PEI7</accession>
<dbReference type="PANTHER" id="PTHR30024">
    <property type="entry name" value="ALIPHATIC SULFONATES-BINDING PROTEIN-RELATED"/>
    <property type="match status" value="1"/>
</dbReference>
<dbReference type="EMBL" id="SOBT01000008">
    <property type="protein sequence ID" value="TDU31700.1"/>
    <property type="molecule type" value="Genomic_DNA"/>
</dbReference>
<sequence length="351" mass="39083">MNDRTDLAWTGGPVHTLWYARSPVPTPLGLAAQLGAFLEEFQDDGIAVYALEESDDPQLRASYFDHHLANSIRQGGSVPAIWARSQGRDTRVIGLNWIDEYQGILTLPRSGIRVPADLRGARLALPHQSASIVPARAGALRGFSVALELAGIAEHQVEFVDLGPQRFGYLRLAAPRRPEDLYEHEVAALLRGDVDAVYVKGATGRRLAAELSAHEVFDVRHHPDPRARANNGAPRPITVDAALLREHPDLVARLLSRIVAVGDWAAAHPLETVGYIARETQSGDAWVRRAYGADVHLHQYTDLEERSIDALEAYKNFLLRHRFIPADFDVRNWIDPEPLHHVLRNRRDRAA</sequence>
<gene>
    <name evidence="1" type="ORF">DFR24_1079</name>
</gene>
<dbReference type="AlphaFoldDB" id="A0A4R7PEI7"/>
<dbReference type="PANTHER" id="PTHR30024:SF42">
    <property type="entry name" value="ALIPHATIC SULFONATES-BINDING PROTEIN-RELATED"/>
    <property type="match status" value="1"/>
</dbReference>
<dbReference type="RefSeq" id="WP_210772444.1">
    <property type="nucleotide sequence ID" value="NZ_MWIN01000012.1"/>
</dbReference>
<evidence type="ECO:0000313" key="1">
    <source>
        <dbReference type="EMBL" id="TDU31700.1"/>
    </source>
</evidence>
<protein>
    <submittedName>
        <fullName evidence="1">ABC-type nitrate/sulfonate/bicarbonate transport system substrate-binding protein</fullName>
    </submittedName>
</protein>
<dbReference type="SUPFAM" id="SSF53850">
    <property type="entry name" value="Periplasmic binding protein-like II"/>
    <property type="match status" value="1"/>
</dbReference>
<name>A0A4R7PEI7_9GAMM</name>
<dbReference type="Proteomes" id="UP000295341">
    <property type="component" value="Unassembled WGS sequence"/>
</dbReference>
<keyword evidence="2" id="KW-1185">Reference proteome</keyword>